<feature type="transmembrane region" description="Helical" evidence="2">
    <location>
        <begin position="231"/>
        <end position="252"/>
    </location>
</feature>
<reference evidence="4" key="2">
    <citation type="submission" date="2020-09" db="EMBL/GenBank/DDBJ databases">
        <authorList>
            <person name="Sun Q."/>
            <person name="Ohkuma M."/>
        </authorList>
    </citation>
    <scope>NUCLEOTIDE SEQUENCE</scope>
    <source>
        <strain evidence="4">JCM 4633</strain>
    </source>
</reference>
<accession>A0A918WIY4</accession>
<feature type="transmembrane region" description="Helical" evidence="2">
    <location>
        <begin position="202"/>
        <end position="224"/>
    </location>
</feature>
<name>A0A918WIY4_STRCJ</name>
<evidence type="ECO:0000313" key="5">
    <source>
        <dbReference type="Proteomes" id="UP000646244"/>
    </source>
</evidence>
<dbReference type="Proteomes" id="UP000646244">
    <property type="component" value="Unassembled WGS sequence"/>
</dbReference>
<evidence type="ECO:0000256" key="2">
    <source>
        <dbReference type="SAM" id="Phobius"/>
    </source>
</evidence>
<comment type="caution">
    <text evidence="4">The sequence shown here is derived from an EMBL/GenBank/DDBJ whole genome shotgun (WGS) entry which is preliminary data.</text>
</comment>
<dbReference type="SMART" id="SM00014">
    <property type="entry name" value="acidPPc"/>
    <property type="match status" value="1"/>
</dbReference>
<organism evidence="4 5">
    <name type="scientific">Streptomyces cinnamoneus</name>
    <name type="common">Streptoverticillium cinnamoneum</name>
    <dbReference type="NCBI Taxonomy" id="53446"/>
    <lineage>
        <taxon>Bacteria</taxon>
        <taxon>Bacillati</taxon>
        <taxon>Actinomycetota</taxon>
        <taxon>Actinomycetes</taxon>
        <taxon>Kitasatosporales</taxon>
        <taxon>Streptomycetaceae</taxon>
        <taxon>Streptomyces</taxon>
        <taxon>Streptomyces cinnamoneus group</taxon>
    </lineage>
</organism>
<feature type="domain" description="Phosphatidic acid phosphatase type 2/haloperoxidase" evidence="3">
    <location>
        <begin position="166"/>
        <end position="272"/>
    </location>
</feature>
<feature type="transmembrane region" description="Helical" evidence="2">
    <location>
        <begin position="138"/>
        <end position="157"/>
    </location>
</feature>
<dbReference type="SUPFAM" id="SSF48317">
    <property type="entry name" value="Acid phosphatase/Vanadium-dependent haloperoxidase"/>
    <property type="match status" value="1"/>
</dbReference>
<proteinExistence type="predicted"/>
<dbReference type="AlphaFoldDB" id="A0A918WIY4"/>
<feature type="region of interest" description="Disordered" evidence="1">
    <location>
        <begin position="1"/>
        <end position="78"/>
    </location>
</feature>
<feature type="transmembrane region" description="Helical" evidence="2">
    <location>
        <begin position="169"/>
        <end position="190"/>
    </location>
</feature>
<keyword evidence="2" id="KW-1133">Transmembrane helix</keyword>
<protein>
    <recommendedName>
        <fullName evidence="3">Phosphatidic acid phosphatase type 2/haloperoxidase domain-containing protein</fullName>
    </recommendedName>
</protein>
<dbReference type="InterPro" id="IPR036938">
    <property type="entry name" value="PAP2/HPO_sf"/>
</dbReference>
<keyword evidence="2" id="KW-0812">Transmembrane</keyword>
<evidence type="ECO:0000256" key="1">
    <source>
        <dbReference type="SAM" id="MobiDB-lite"/>
    </source>
</evidence>
<dbReference type="EMBL" id="BMVB01000007">
    <property type="protein sequence ID" value="GHC50108.1"/>
    <property type="molecule type" value="Genomic_DNA"/>
</dbReference>
<dbReference type="Pfam" id="PF01569">
    <property type="entry name" value="PAP2"/>
    <property type="match status" value="1"/>
</dbReference>
<dbReference type="Gene3D" id="1.20.144.10">
    <property type="entry name" value="Phosphatidic acid phosphatase type 2/haloperoxidase"/>
    <property type="match status" value="1"/>
</dbReference>
<evidence type="ECO:0000313" key="4">
    <source>
        <dbReference type="EMBL" id="GHC50108.1"/>
    </source>
</evidence>
<reference evidence="4" key="1">
    <citation type="journal article" date="2014" name="Int. J. Syst. Evol. Microbiol.">
        <title>Complete genome sequence of Corynebacterium casei LMG S-19264T (=DSM 44701T), isolated from a smear-ripened cheese.</title>
        <authorList>
            <consortium name="US DOE Joint Genome Institute (JGI-PGF)"/>
            <person name="Walter F."/>
            <person name="Albersmeier A."/>
            <person name="Kalinowski J."/>
            <person name="Ruckert C."/>
        </authorList>
    </citation>
    <scope>NUCLEOTIDE SEQUENCE</scope>
    <source>
        <strain evidence="4">JCM 4633</strain>
    </source>
</reference>
<gene>
    <name evidence="4" type="ORF">GCM10010507_27500</name>
</gene>
<sequence length="283" mass="29090">MPAVRFLQMNATPRPQGTADDAVPVLPQCRPGRAFAHTPGASGSGHPHRSDGRSPQTPRGARFTGRHGGPGTTPPVPGPPYVRLRTLAVPVLAALVFGVLTWQVAAHGPLRVLDERVGRAAAASGTVPVSVAEFLADLGNTVVAVPVLAAAALWTGLRSPGARRWLPPLAAALAMAAVPALIVPLKAWIARPGPPAMGGDPGFFPSGHAATAAVAYGGAALLLLRRRRWPWAAGCVLLNAGVALGLVLRGYHWPLDVAGAWCLSAAVLWGLSCRIPGRPGPSP</sequence>
<keyword evidence="2" id="KW-0472">Membrane</keyword>
<dbReference type="InterPro" id="IPR000326">
    <property type="entry name" value="PAP2/HPO"/>
</dbReference>
<feature type="transmembrane region" description="Helical" evidence="2">
    <location>
        <begin position="87"/>
        <end position="105"/>
    </location>
</feature>
<evidence type="ECO:0000259" key="3">
    <source>
        <dbReference type="SMART" id="SM00014"/>
    </source>
</evidence>